<proteinExistence type="predicted"/>
<accession>A0A2T5TXU9</accession>
<protein>
    <recommendedName>
        <fullName evidence="3">Lipopolysaccharide biosynthesis protein</fullName>
    </recommendedName>
</protein>
<dbReference type="EMBL" id="QAYE01000012">
    <property type="protein sequence ID" value="PTW44083.1"/>
    <property type="molecule type" value="Genomic_DNA"/>
</dbReference>
<dbReference type="AlphaFoldDB" id="A0A2T5TXU9"/>
<evidence type="ECO:0000313" key="1">
    <source>
        <dbReference type="EMBL" id="PTW44083.1"/>
    </source>
</evidence>
<reference evidence="1 2" key="1">
    <citation type="submission" date="2018-04" db="EMBL/GenBank/DDBJ databases">
        <title>Genomic Encyclopedia of Type Strains, Phase III (KMG-III): the genomes of soil and plant-associated and newly described type strains.</title>
        <authorList>
            <person name="Whitman W."/>
        </authorList>
    </citation>
    <scope>NUCLEOTIDE SEQUENCE [LARGE SCALE GENOMIC DNA]</scope>
    <source>
        <strain evidence="1 2">MA-olki</strain>
    </source>
</reference>
<comment type="caution">
    <text evidence="1">The sequence shown here is derived from an EMBL/GenBank/DDBJ whole genome shotgun (WGS) entry which is preliminary data.</text>
</comment>
<sequence length="281" mass="32065">MSAGEQSRYLSQLLERSSQRGPFDYILIIKGELLDAAFIGALRAAQPNARIISYQWDSMERYPELVERQALFDRVLTFDHADNARYPNFVLRPTFFRPEIVDATQAATAVPPVDFCFVGWLHHDRLQQVEILRRQIRELGLSSFFYLFTGLRTALELKLAGRGEDVFWRPLPFSRYAEQIAACRIIIDLPHPQQTGLTMRALEAVGTGKKMVTTSRDVALYDFYSPEQFSIIDAQNPRIDPTFLAASLPALPPELVDGYSLRSWALDILGITAPRPFLRKR</sequence>
<gene>
    <name evidence="1" type="ORF">C8J25_11226</name>
</gene>
<dbReference type="Proteomes" id="UP000244013">
    <property type="component" value="Unassembled WGS sequence"/>
</dbReference>
<evidence type="ECO:0000313" key="2">
    <source>
        <dbReference type="Proteomes" id="UP000244013"/>
    </source>
</evidence>
<evidence type="ECO:0008006" key="3">
    <source>
        <dbReference type="Google" id="ProtNLM"/>
    </source>
</evidence>
<organism evidence="1 2">
    <name type="scientific">Sphingomonas faeni</name>
    <dbReference type="NCBI Taxonomy" id="185950"/>
    <lineage>
        <taxon>Bacteria</taxon>
        <taxon>Pseudomonadati</taxon>
        <taxon>Pseudomonadota</taxon>
        <taxon>Alphaproteobacteria</taxon>
        <taxon>Sphingomonadales</taxon>
        <taxon>Sphingomonadaceae</taxon>
        <taxon>Sphingomonas</taxon>
    </lineage>
</organism>
<name>A0A2T5TXU9_9SPHN</name>